<evidence type="ECO:0000313" key="2">
    <source>
        <dbReference type="Proteomes" id="UP000237271"/>
    </source>
</evidence>
<evidence type="ECO:0000313" key="1">
    <source>
        <dbReference type="EMBL" id="POM59735.1"/>
    </source>
</evidence>
<keyword evidence="2" id="KW-1185">Reference proteome</keyword>
<dbReference type="Proteomes" id="UP000237271">
    <property type="component" value="Unassembled WGS sequence"/>
</dbReference>
<organism evidence="1 2">
    <name type="scientific">Phytophthora palmivora</name>
    <dbReference type="NCBI Taxonomy" id="4796"/>
    <lineage>
        <taxon>Eukaryota</taxon>
        <taxon>Sar</taxon>
        <taxon>Stramenopiles</taxon>
        <taxon>Oomycota</taxon>
        <taxon>Peronosporomycetes</taxon>
        <taxon>Peronosporales</taxon>
        <taxon>Peronosporaceae</taxon>
        <taxon>Phytophthora</taxon>
    </lineage>
</organism>
<proteinExistence type="predicted"/>
<name>A0A2P4X2F2_9STRA</name>
<reference evidence="1 2" key="1">
    <citation type="journal article" date="2017" name="Genome Biol. Evol.">
        <title>Phytophthora megakarya and P. palmivora, closely related causal agents of cacao black pod rot, underwent increases in genome sizes and gene numbers by different mechanisms.</title>
        <authorList>
            <person name="Ali S.S."/>
            <person name="Shao J."/>
            <person name="Lary D.J."/>
            <person name="Kronmiller B."/>
            <person name="Shen D."/>
            <person name="Strem M.D."/>
            <person name="Amoako-Attah I."/>
            <person name="Akrofi A.Y."/>
            <person name="Begoude B.A."/>
            <person name="Ten Hoopen G.M."/>
            <person name="Coulibaly K."/>
            <person name="Kebe B.I."/>
            <person name="Melnick R.L."/>
            <person name="Guiltinan M.J."/>
            <person name="Tyler B.M."/>
            <person name="Meinhardt L.W."/>
            <person name="Bailey B.A."/>
        </authorList>
    </citation>
    <scope>NUCLEOTIDE SEQUENCE [LARGE SCALE GENOMIC DNA]</scope>
    <source>
        <strain evidence="2">sbr112.9</strain>
    </source>
</reference>
<comment type="caution">
    <text evidence="1">The sequence shown here is derived from an EMBL/GenBank/DDBJ whole genome shotgun (WGS) entry which is preliminary data.</text>
</comment>
<dbReference type="AlphaFoldDB" id="A0A2P4X2F2"/>
<accession>A0A2P4X2F2</accession>
<dbReference type="OrthoDB" id="89347at2759"/>
<protein>
    <submittedName>
        <fullName evidence="1">Uncharacterized protein</fullName>
    </submittedName>
</protein>
<gene>
    <name evidence="1" type="ORF">PHPALM_31488</name>
</gene>
<sequence>MEPMRRPDDLPTDYERGIIKESALLSESTVESTVFGVTLLWNHKSVSNFVAVANRNHIVSCPPVWMSQPQGQITEQVFKSDIMTCLAEVAGGLARHNDLAPNTIWHTLNITKRFGQVESDPFVQACMAQLDTDAYLADVLVRHESPGFGISPMNLQPPFPPHRQIFH</sequence>
<dbReference type="EMBL" id="NCKW01017038">
    <property type="protein sequence ID" value="POM59735.1"/>
    <property type="molecule type" value="Genomic_DNA"/>
</dbReference>